<feature type="signal peptide" evidence="1">
    <location>
        <begin position="1"/>
        <end position="19"/>
    </location>
</feature>
<organism evidence="2 3">
    <name type="scientific">Pontiella desulfatans</name>
    <dbReference type="NCBI Taxonomy" id="2750659"/>
    <lineage>
        <taxon>Bacteria</taxon>
        <taxon>Pseudomonadati</taxon>
        <taxon>Kiritimatiellota</taxon>
        <taxon>Kiritimatiellia</taxon>
        <taxon>Kiritimatiellales</taxon>
        <taxon>Pontiellaceae</taxon>
        <taxon>Pontiella</taxon>
    </lineage>
</organism>
<dbReference type="NCBIfam" id="TIGR02595">
    <property type="entry name" value="PEP_CTERM"/>
    <property type="match status" value="1"/>
</dbReference>
<evidence type="ECO:0008006" key="4">
    <source>
        <dbReference type="Google" id="ProtNLM"/>
    </source>
</evidence>
<dbReference type="AlphaFoldDB" id="A0A6C2U7M1"/>
<keyword evidence="3" id="KW-1185">Reference proteome</keyword>
<feature type="chain" id="PRO_5025438706" description="PEP-CTERM protein-sorting domain-containing protein" evidence="1">
    <location>
        <begin position="20"/>
        <end position="265"/>
    </location>
</feature>
<name>A0A6C2U7M1_PONDE</name>
<protein>
    <recommendedName>
        <fullName evidence="4">PEP-CTERM protein-sorting domain-containing protein</fullName>
    </recommendedName>
</protein>
<dbReference type="Proteomes" id="UP000366872">
    <property type="component" value="Unassembled WGS sequence"/>
</dbReference>
<proteinExistence type="predicted"/>
<accession>A0A6C2U7M1</accession>
<dbReference type="InterPro" id="IPR013424">
    <property type="entry name" value="Ice-binding_C"/>
</dbReference>
<gene>
    <name evidence="2" type="ORF">PDESU_04322</name>
</gene>
<sequence>MKKVCIGLAMAMAATMALGARIDTTGDGSWTNTPVVWSGGVPGAADTARVGHDVTLNTDSVIVDKLTVGRGTVGVLTISSGGNLIASNGVTIADTADGTLILNGGQMSVINGGLTLGADTEVGTLTLNTGSIDANTLAIGTDRNAPSTVNLFGGTFTVNNAAGLGIKNGGSVLNIQNDAQLILAGDALAAIDGFALTKILWADGSGMAGIGDSTWDNGSGSYLHAEFDGTNTTVWTNETIPEPATLGLVMMTATGLLVIRRRFML</sequence>
<evidence type="ECO:0000313" key="3">
    <source>
        <dbReference type="Proteomes" id="UP000366872"/>
    </source>
</evidence>
<reference evidence="2 3" key="1">
    <citation type="submission" date="2019-04" db="EMBL/GenBank/DDBJ databases">
        <authorList>
            <person name="Van Vliet M D."/>
        </authorList>
    </citation>
    <scope>NUCLEOTIDE SEQUENCE [LARGE SCALE GENOMIC DNA]</scope>
    <source>
        <strain evidence="2 3">F1</strain>
    </source>
</reference>
<evidence type="ECO:0000313" key="2">
    <source>
        <dbReference type="EMBL" id="VGO15737.1"/>
    </source>
</evidence>
<dbReference type="EMBL" id="CAAHFG010000003">
    <property type="protein sequence ID" value="VGO15737.1"/>
    <property type="molecule type" value="Genomic_DNA"/>
</dbReference>
<evidence type="ECO:0000256" key="1">
    <source>
        <dbReference type="SAM" id="SignalP"/>
    </source>
</evidence>
<keyword evidence="1" id="KW-0732">Signal</keyword>